<dbReference type="Proteomes" id="UP001432322">
    <property type="component" value="Unassembled WGS sequence"/>
</dbReference>
<evidence type="ECO:0000256" key="1">
    <source>
        <dbReference type="SAM" id="Phobius"/>
    </source>
</evidence>
<evidence type="ECO:0000313" key="3">
    <source>
        <dbReference type="Proteomes" id="UP001432322"/>
    </source>
</evidence>
<sequence length="168" mass="19313">SFPPLAQGPFSQTLCEFVMGCYHMREIPYMLNALHVLLHFGALFPMTIMWNSDLIYIQIVNFRHWWQVFAIITLTFTLAVSKAVFIGGLIEKPLIGHWNKQRVMGIYGFCLVFILISAGLQTWTTVITAADSFYAARYITATCFTWALSITWVLFMVAYACKYRDVDE</sequence>
<reference evidence="2" key="1">
    <citation type="submission" date="2023-10" db="EMBL/GenBank/DDBJ databases">
        <title>Genome assembly of Pristionchus species.</title>
        <authorList>
            <person name="Yoshida K."/>
            <person name="Sommer R.J."/>
        </authorList>
    </citation>
    <scope>NUCLEOTIDE SEQUENCE</scope>
    <source>
        <strain evidence="2">RS5133</strain>
    </source>
</reference>
<gene>
    <name evidence="2" type="ORF">PFISCL1PPCAC_148</name>
</gene>
<organism evidence="2 3">
    <name type="scientific">Pristionchus fissidentatus</name>
    <dbReference type="NCBI Taxonomy" id="1538716"/>
    <lineage>
        <taxon>Eukaryota</taxon>
        <taxon>Metazoa</taxon>
        <taxon>Ecdysozoa</taxon>
        <taxon>Nematoda</taxon>
        <taxon>Chromadorea</taxon>
        <taxon>Rhabditida</taxon>
        <taxon>Rhabditina</taxon>
        <taxon>Diplogasteromorpha</taxon>
        <taxon>Diplogasteroidea</taxon>
        <taxon>Neodiplogasteridae</taxon>
        <taxon>Pristionchus</taxon>
    </lineage>
</organism>
<feature type="non-terminal residue" evidence="2">
    <location>
        <position position="1"/>
    </location>
</feature>
<feature type="transmembrane region" description="Helical" evidence="1">
    <location>
        <begin position="135"/>
        <end position="161"/>
    </location>
</feature>
<protein>
    <submittedName>
        <fullName evidence="2">Uncharacterized protein</fullName>
    </submittedName>
</protein>
<feature type="transmembrane region" description="Helical" evidence="1">
    <location>
        <begin position="68"/>
        <end position="90"/>
    </location>
</feature>
<dbReference type="EMBL" id="BTSY01000001">
    <property type="protein sequence ID" value="GMT08851.1"/>
    <property type="molecule type" value="Genomic_DNA"/>
</dbReference>
<evidence type="ECO:0000313" key="2">
    <source>
        <dbReference type="EMBL" id="GMT08851.1"/>
    </source>
</evidence>
<keyword evidence="1" id="KW-0472">Membrane</keyword>
<keyword evidence="3" id="KW-1185">Reference proteome</keyword>
<keyword evidence="1" id="KW-1133">Transmembrane helix</keyword>
<feature type="transmembrane region" description="Helical" evidence="1">
    <location>
        <begin position="102"/>
        <end position="123"/>
    </location>
</feature>
<comment type="caution">
    <text evidence="2">The sequence shown here is derived from an EMBL/GenBank/DDBJ whole genome shotgun (WGS) entry which is preliminary data.</text>
</comment>
<feature type="transmembrane region" description="Helical" evidence="1">
    <location>
        <begin position="29"/>
        <end position="48"/>
    </location>
</feature>
<keyword evidence="1" id="KW-0812">Transmembrane</keyword>
<proteinExistence type="predicted"/>
<accession>A0AAV5UP57</accession>
<name>A0AAV5UP57_9BILA</name>
<dbReference type="AlphaFoldDB" id="A0AAV5UP57"/>